<dbReference type="RefSeq" id="XP_035345772.1">
    <property type="nucleotide sequence ID" value="XM_035489879.1"/>
</dbReference>
<dbReference type="PANTHER" id="PTHR31686:SF3">
    <property type="entry name" value="ACID TRANSPORT PROTEIN, PUTATIVE (AFU_ORTHOLOGUE AFUA_4G09410)-RELATED"/>
    <property type="match status" value="1"/>
</dbReference>
<comment type="subcellular location">
    <subcellularLocation>
        <location evidence="1">Cell membrane</location>
        <topology evidence="1">Multi-pass membrane protein</topology>
    </subcellularLocation>
</comment>
<feature type="transmembrane region" description="Helical" evidence="10">
    <location>
        <begin position="326"/>
        <end position="347"/>
    </location>
</feature>
<dbReference type="CDD" id="cd09299">
    <property type="entry name" value="TDT"/>
    <property type="match status" value="1"/>
</dbReference>
<protein>
    <recommendedName>
        <fullName evidence="9">Sulfite efflux pump SSU1</fullName>
    </recommendedName>
</protein>
<feature type="transmembrane region" description="Helical" evidence="10">
    <location>
        <begin position="173"/>
        <end position="192"/>
    </location>
</feature>
<proteinExistence type="inferred from homology"/>
<sequence>MGDVDGIADGDKSTTKQSRLSVALWNFSSQWFLIPQGTGIVAVILHNLKYQFTGLNIISEIIWVYNIALLSLFSLAYILRVFLYPRHVANILRDSIVETSCLSSISIAFSTILKMIVLCLVHKWGPNWGIVASVLWCVNTGMALACCFFIPYVHVKIQPPGIKSLTPTAFLPLIAALTSAAAGGVICGYGAISARIQVPIIIISYLEIGTALPLAMSMVDVFQSRLFNKDFPGIDHVYEDMILCGPFGQGSFALLMLGQAVQGGAFAEYHRGTFLTAEIAPALSAASQLAGLLTWGYATFWWFFAVLGIVHTFLTQPGGMRRSKFYLSTWSLVFPMGVYTNAAVFLSKIMNSSAFGVFSVILTIMLVIIWLVSYAFTINGVISGKLLGLGGNPNKRGARHKTRNPA</sequence>
<dbReference type="AlphaFoldDB" id="A0A7H8QZM5"/>
<keyword evidence="12" id="KW-1185">Reference proteome</keyword>
<evidence type="ECO:0000256" key="9">
    <source>
        <dbReference type="ARBA" id="ARBA00072906"/>
    </source>
</evidence>
<comment type="similarity">
    <text evidence="2">Belongs to the tellurite-resistance/dicarboxylate transporter (TDT) family.</text>
</comment>
<evidence type="ECO:0000256" key="8">
    <source>
        <dbReference type="ARBA" id="ARBA00056100"/>
    </source>
</evidence>
<dbReference type="OrthoDB" id="1099at2759"/>
<gene>
    <name evidence="11" type="ORF">TRUGW13939_06731</name>
</gene>
<dbReference type="PANTHER" id="PTHR31686">
    <property type="match status" value="1"/>
</dbReference>
<evidence type="ECO:0000256" key="10">
    <source>
        <dbReference type="SAM" id="Phobius"/>
    </source>
</evidence>
<feature type="transmembrane region" description="Helical" evidence="10">
    <location>
        <begin position="62"/>
        <end position="82"/>
    </location>
</feature>
<keyword evidence="5 10" id="KW-0812">Transmembrane</keyword>
<dbReference type="KEGG" id="trg:TRUGW13939_06731"/>
<comment type="function">
    <text evidence="8">Sulphite efflux pump required for the secretion of sulphite as a reducing agent. In the presence of sulphite, cystine in keratin is directly cleaved to cysteine and S-sulphocysteine, and thereby, reduced proteins become accessible to hydrolysis by a variety of secreted endo- and exoproteases. Excretion of sulphite mediated by an efflux pump also represents a detoxification pathway for dermatophytes during infection of the epidermal stratum corneum, hair and nails, which are rich in cysteine.</text>
</comment>
<organism evidence="11 12">
    <name type="scientific">Talaromyces rugulosus</name>
    <name type="common">Penicillium rugulosum</name>
    <dbReference type="NCBI Taxonomy" id="121627"/>
    <lineage>
        <taxon>Eukaryota</taxon>
        <taxon>Fungi</taxon>
        <taxon>Dikarya</taxon>
        <taxon>Ascomycota</taxon>
        <taxon>Pezizomycotina</taxon>
        <taxon>Eurotiomycetes</taxon>
        <taxon>Eurotiomycetidae</taxon>
        <taxon>Eurotiales</taxon>
        <taxon>Trichocomaceae</taxon>
        <taxon>Talaromyces</taxon>
        <taxon>Talaromyces sect. Islandici</taxon>
    </lineage>
</organism>
<dbReference type="GO" id="GO:0000319">
    <property type="term" value="F:sulfite transmembrane transporter activity"/>
    <property type="evidence" value="ECO:0007669"/>
    <property type="project" value="TreeGrafter"/>
</dbReference>
<evidence type="ECO:0000256" key="3">
    <source>
        <dbReference type="ARBA" id="ARBA00022448"/>
    </source>
</evidence>
<dbReference type="Proteomes" id="UP000509510">
    <property type="component" value="Chromosome III"/>
</dbReference>
<feature type="transmembrane region" description="Helical" evidence="10">
    <location>
        <begin position="295"/>
        <end position="314"/>
    </location>
</feature>
<feature type="transmembrane region" description="Helical" evidence="10">
    <location>
        <begin position="128"/>
        <end position="153"/>
    </location>
</feature>
<keyword evidence="3" id="KW-0813">Transport</keyword>
<name>A0A7H8QZM5_TALRU</name>
<feature type="transmembrane region" description="Helical" evidence="10">
    <location>
        <begin position="102"/>
        <end position="121"/>
    </location>
</feature>
<evidence type="ECO:0000313" key="12">
    <source>
        <dbReference type="Proteomes" id="UP000509510"/>
    </source>
</evidence>
<evidence type="ECO:0000256" key="2">
    <source>
        <dbReference type="ARBA" id="ARBA00008566"/>
    </source>
</evidence>
<reference evidence="12" key="1">
    <citation type="submission" date="2020-06" db="EMBL/GenBank/DDBJ databases">
        <title>A chromosome-scale genome assembly of Talaromyces rugulosus W13939.</title>
        <authorList>
            <person name="Wang B."/>
            <person name="Guo L."/>
            <person name="Ye K."/>
            <person name="Wang L."/>
        </authorList>
    </citation>
    <scope>NUCLEOTIDE SEQUENCE [LARGE SCALE GENOMIC DNA]</scope>
    <source>
        <strain evidence="12">W13939</strain>
    </source>
</reference>
<evidence type="ECO:0000256" key="1">
    <source>
        <dbReference type="ARBA" id="ARBA00004651"/>
    </source>
</evidence>
<dbReference type="InterPro" id="IPR038665">
    <property type="entry name" value="Voltage-dep_anion_channel_sf"/>
</dbReference>
<accession>A0A7H8QZM5</accession>
<dbReference type="GO" id="GO:0005886">
    <property type="term" value="C:plasma membrane"/>
    <property type="evidence" value="ECO:0007669"/>
    <property type="project" value="UniProtKB-SubCell"/>
</dbReference>
<dbReference type="FunFam" id="1.50.10.150:FF:000004">
    <property type="entry name" value="Malic acid transporter"/>
    <property type="match status" value="1"/>
</dbReference>
<feature type="transmembrane region" description="Helical" evidence="10">
    <location>
        <begin position="31"/>
        <end position="50"/>
    </location>
</feature>
<dbReference type="Pfam" id="PF03595">
    <property type="entry name" value="SLAC1"/>
    <property type="match status" value="1"/>
</dbReference>
<evidence type="ECO:0000313" key="11">
    <source>
        <dbReference type="EMBL" id="QKX59594.1"/>
    </source>
</evidence>
<dbReference type="InterPro" id="IPR051629">
    <property type="entry name" value="Sulfite_efflux_TDT"/>
</dbReference>
<keyword evidence="7 10" id="KW-0472">Membrane</keyword>
<dbReference type="EMBL" id="CP055900">
    <property type="protein sequence ID" value="QKX59594.1"/>
    <property type="molecule type" value="Genomic_DNA"/>
</dbReference>
<evidence type="ECO:0000256" key="5">
    <source>
        <dbReference type="ARBA" id="ARBA00022692"/>
    </source>
</evidence>
<dbReference type="GeneID" id="55994225"/>
<dbReference type="InterPro" id="IPR004695">
    <property type="entry name" value="SLAC1/Mae1/Ssu1/TehA"/>
</dbReference>
<dbReference type="Gene3D" id="1.50.10.150">
    <property type="entry name" value="Voltage-dependent anion channel"/>
    <property type="match status" value="1"/>
</dbReference>
<feature type="transmembrane region" description="Helical" evidence="10">
    <location>
        <begin position="353"/>
        <end position="376"/>
    </location>
</feature>
<evidence type="ECO:0000256" key="7">
    <source>
        <dbReference type="ARBA" id="ARBA00023136"/>
    </source>
</evidence>
<keyword evidence="6 10" id="KW-1133">Transmembrane helix</keyword>
<evidence type="ECO:0000256" key="4">
    <source>
        <dbReference type="ARBA" id="ARBA00022475"/>
    </source>
</evidence>
<evidence type="ECO:0000256" key="6">
    <source>
        <dbReference type="ARBA" id="ARBA00022989"/>
    </source>
</evidence>
<keyword evidence="4" id="KW-1003">Cell membrane</keyword>
<feature type="transmembrane region" description="Helical" evidence="10">
    <location>
        <begin position="199"/>
        <end position="219"/>
    </location>
</feature>